<proteinExistence type="predicted"/>
<gene>
    <name evidence="2" type="ORF">SAMN04488134_10436</name>
</gene>
<dbReference type="SUPFAM" id="SSF55729">
    <property type="entry name" value="Acyl-CoA N-acyltransferases (Nat)"/>
    <property type="match status" value="1"/>
</dbReference>
<keyword evidence="3" id="KW-1185">Reference proteome</keyword>
<dbReference type="InterPro" id="IPR016181">
    <property type="entry name" value="Acyl_CoA_acyltransferase"/>
</dbReference>
<dbReference type="STRING" id="872970.SAMN04488134_10436"/>
<organism evidence="2 3">
    <name type="scientific">Amphibacillus marinus</name>
    <dbReference type="NCBI Taxonomy" id="872970"/>
    <lineage>
        <taxon>Bacteria</taxon>
        <taxon>Bacillati</taxon>
        <taxon>Bacillota</taxon>
        <taxon>Bacilli</taxon>
        <taxon>Bacillales</taxon>
        <taxon>Bacillaceae</taxon>
        <taxon>Amphibacillus</taxon>
    </lineage>
</organism>
<name>A0A1H8M566_9BACI</name>
<dbReference type="InterPro" id="IPR051531">
    <property type="entry name" value="N-acetyltransferase"/>
</dbReference>
<reference evidence="2 3" key="1">
    <citation type="submission" date="2016-10" db="EMBL/GenBank/DDBJ databases">
        <authorList>
            <person name="de Groot N.N."/>
        </authorList>
    </citation>
    <scope>NUCLEOTIDE SEQUENCE [LARGE SCALE GENOMIC DNA]</scope>
    <source>
        <strain evidence="2 3">CGMCC 1.10434</strain>
    </source>
</reference>
<dbReference type="OrthoDB" id="9798081at2"/>
<dbReference type="RefSeq" id="WP_091496374.1">
    <property type="nucleotide sequence ID" value="NZ_FODJ01000004.1"/>
</dbReference>
<sequence>MLYIETERLLLRDWQEADLPAFTAMNADPEVMRFFRSCLSDEETRQFYQRIQEEFNQESFGLYAAEIKQTGDFIGFIGFHNAAFEADFTPCVEIGWRLKEAAWGKGLATEGAKACLDYGFNQLGLSEVYSFTAAINQPSRRVMEKIGMEYVKSFVHPVVKNDEQLAQHVLYRITKI</sequence>
<dbReference type="PANTHER" id="PTHR43792">
    <property type="entry name" value="GNAT FAMILY, PUTATIVE (AFU_ORTHOLOGUE AFUA_3G00765)-RELATED-RELATED"/>
    <property type="match status" value="1"/>
</dbReference>
<dbReference type="InterPro" id="IPR000182">
    <property type="entry name" value="GNAT_dom"/>
</dbReference>
<accession>A0A1H8M566</accession>
<keyword evidence="2" id="KW-0808">Transferase</keyword>
<feature type="domain" description="N-acetyltransferase" evidence="1">
    <location>
        <begin position="9"/>
        <end position="176"/>
    </location>
</feature>
<dbReference type="Gene3D" id="3.40.630.30">
    <property type="match status" value="1"/>
</dbReference>
<dbReference type="Proteomes" id="UP000199300">
    <property type="component" value="Unassembled WGS sequence"/>
</dbReference>
<dbReference type="PROSITE" id="PS51186">
    <property type="entry name" value="GNAT"/>
    <property type="match status" value="1"/>
</dbReference>
<dbReference type="EMBL" id="FODJ01000004">
    <property type="protein sequence ID" value="SEO12527.1"/>
    <property type="molecule type" value="Genomic_DNA"/>
</dbReference>
<dbReference type="Pfam" id="PF13302">
    <property type="entry name" value="Acetyltransf_3"/>
    <property type="match status" value="1"/>
</dbReference>
<dbReference type="GO" id="GO:0016747">
    <property type="term" value="F:acyltransferase activity, transferring groups other than amino-acyl groups"/>
    <property type="evidence" value="ECO:0007669"/>
    <property type="project" value="InterPro"/>
</dbReference>
<protein>
    <submittedName>
        <fullName evidence="2">Ribosomal-protein-alanine N-acetyltransferase</fullName>
    </submittedName>
</protein>
<dbReference type="PANTHER" id="PTHR43792:SF1">
    <property type="entry name" value="N-ACETYLTRANSFERASE DOMAIN-CONTAINING PROTEIN"/>
    <property type="match status" value="1"/>
</dbReference>
<dbReference type="AlphaFoldDB" id="A0A1H8M566"/>
<evidence type="ECO:0000259" key="1">
    <source>
        <dbReference type="PROSITE" id="PS51186"/>
    </source>
</evidence>
<evidence type="ECO:0000313" key="3">
    <source>
        <dbReference type="Proteomes" id="UP000199300"/>
    </source>
</evidence>
<evidence type="ECO:0000313" key="2">
    <source>
        <dbReference type="EMBL" id="SEO12527.1"/>
    </source>
</evidence>